<accession>A0A0L0VLG1</accession>
<dbReference type="InterPro" id="IPR005545">
    <property type="entry name" value="YCII"/>
</dbReference>
<evidence type="ECO:0000313" key="4">
    <source>
        <dbReference type="Proteomes" id="UP000054564"/>
    </source>
</evidence>
<dbReference type="PANTHER" id="PTHR33606">
    <property type="entry name" value="PROTEIN YCII"/>
    <property type="match status" value="1"/>
</dbReference>
<protein>
    <recommendedName>
        <fullName evidence="2">YCII-related domain-containing protein</fullName>
    </recommendedName>
</protein>
<evidence type="ECO:0000256" key="1">
    <source>
        <dbReference type="SAM" id="MobiDB-lite"/>
    </source>
</evidence>
<dbReference type="EMBL" id="AJIL01000039">
    <property type="protein sequence ID" value="KNF00123.1"/>
    <property type="molecule type" value="Genomic_DNA"/>
</dbReference>
<dbReference type="Gene3D" id="3.30.70.1060">
    <property type="entry name" value="Dimeric alpha+beta barrel"/>
    <property type="match status" value="1"/>
</dbReference>
<gene>
    <name evidence="3" type="ORF">PSTG_06535</name>
</gene>
<feature type="region of interest" description="Disordered" evidence="1">
    <location>
        <begin position="19"/>
        <end position="65"/>
    </location>
</feature>
<dbReference type="InterPro" id="IPR011008">
    <property type="entry name" value="Dimeric_a/b-barrel"/>
</dbReference>
<feature type="compositionally biased region" description="Polar residues" evidence="1">
    <location>
        <begin position="19"/>
        <end position="36"/>
    </location>
</feature>
<keyword evidence="4" id="KW-1185">Reference proteome</keyword>
<dbReference type="SUPFAM" id="SSF54909">
    <property type="entry name" value="Dimeric alpha+beta barrel"/>
    <property type="match status" value="1"/>
</dbReference>
<evidence type="ECO:0000313" key="3">
    <source>
        <dbReference type="EMBL" id="KNF00123.1"/>
    </source>
</evidence>
<proteinExistence type="predicted"/>
<dbReference type="AlphaFoldDB" id="A0A0L0VLG1"/>
<comment type="caution">
    <text evidence="3">The sequence shown here is derived from an EMBL/GenBank/DDBJ whole genome shotgun (WGS) entry which is preliminary data.</text>
</comment>
<reference evidence="4" key="1">
    <citation type="submission" date="2014-03" db="EMBL/GenBank/DDBJ databases">
        <title>The Genome Sequence of Puccinia striiformis f. sp. tritici PST-78.</title>
        <authorList>
            <consortium name="The Broad Institute Genome Sequencing Platform"/>
            <person name="Cuomo C."/>
            <person name="Hulbert S."/>
            <person name="Chen X."/>
            <person name="Walker B."/>
            <person name="Young S.K."/>
            <person name="Zeng Q."/>
            <person name="Gargeya S."/>
            <person name="Fitzgerald M."/>
            <person name="Haas B."/>
            <person name="Abouelleil A."/>
            <person name="Alvarado L."/>
            <person name="Arachchi H.M."/>
            <person name="Berlin A.M."/>
            <person name="Chapman S.B."/>
            <person name="Goldberg J."/>
            <person name="Griggs A."/>
            <person name="Gujja S."/>
            <person name="Hansen M."/>
            <person name="Howarth C."/>
            <person name="Imamovic A."/>
            <person name="Larimer J."/>
            <person name="McCowan C."/>
            <person name="Montmayeur A."/>
            <person name="Murphy C."/>
            <person name="Neiman D."/>
            <person name="Pearson M."/>
            <person name="Priest M."/>
            <person name="Roberts A."/>
            <person name="Saif S."/>
            <person name="Shea T."/>
            <person name="Sisk P."/>
            <person name="Sykes S."/>
            <person name="Wortman J."/>
            <person name="Nusbaum C."/>
            <person name="Birren B."/>
        </authorList>
    </citation>
    <scope>NUCLEOTIDE SEQUENCE [LARGE SCALE GENOMIC DNA]</scope>
    <source>
        <strain evidence="4">race PST-78</strain>
    </source>
</reference>
<dbReference type="OrthoDB" id="5519740at2759"/>
<dbReference type="Pfam" id="PF03795">
    <property type="entry name" value="YCII"/>
    <property type="match status" value="1"/>
</dbReference>
<dbReference type="Proteomes" id="UP000054564">
    <property type="component" value="Unassembled WGS sequence"/>
</dbReference>
<evidence type="ECO:0000259" key="2">
    <source>
        <dbReference type="Pfam" id="PF03795"/>
    </source>
</evidence>
<dbReference type="PANTHER" id="PTHR33606:SF3">
    <property type="entry name" value="PROTEIN YCII"/>
    <property type="match status" value="1"/>
</dbReference>
<feature type="compositionally biased region" description="Low complexity" evidence="1">
    <location>
        <begin position="48"/>
        <end position="65"/>
    </location>
</feature>
<name>A0A0L0VLG1_9BASI</name>
<dbReference type="InterPro" id="IPR051807">
    <property type="entry name" value="Sec-metab_biosynth-assoc"/>
</dbReference>
<sequence length="174" mass="19655">MFSSIRLIRRFQLQSKFNHPNDNRPSFIRNNMTSPSIRKEIDSEVNWSTPLPSKSSPSSSNAPNLANENDEIKIYTYLVVAPDLEDSNRLKLRAEHFKMAQEGLKTGRIVNAGAMLDSDPTESNDFNPKMIGSWLLVKASSIEEAKKLCLSDIYSKQLAWDVSKLQITPVKTIV</sequence>
<feature type="domain" description="YCII-related" evidence="2">
    <location>
        <begin position="77"/>
        <end position="149"/>
    </location>
</feature>
<organism evidence="3 4">
    <name type="scientific">Puccinia striiformis f. sp. tritici PST-78</name>
    <dbReference type="NCBI Taxonomy" id="1165861"/>
    <lineage>
        <taxon>Eukaryota</taxon>
        <taxon>Fungi</taxon>
        <taxon>Dikarya</taxon>
        <taxon>Basidiomycota</taxon>
        <taxon>Pucciniomycotina</taxon>
        <taxon>Pucciniomycetes</taxon>
        <taxon>Pucciniales</taxon>
        <taxon>Pucciniaceae</taxon>
        <taxon>Puccinia</taxon>
    </lineage>
</organism>